<protein>
    <submittedName>
        <fullName evidence="3">Uncharacterized protein</fullName>
    </submittedName>
</protein>
<organism evidence="3 4">
    <name type="scientific">Gonapodya prolifera (strain JEL478)</name>
    <name type="common">Monoblepharis prolifera</name>
    <dbReference type="NCBI Taxonomy" id="1344416"/>
    <lineage>
        <taxon>Eukaryota</taxon>
        <taxon>Fungi</taxon>
        <taxon>Fungi incertae sedis</taxon>
        <taxon>Chytridiomycota</taxon>
        <taxon>Chytridiomycota incertae sedis</taxon>
        <taxon>Monoblepharidomycetes</taxon>
        <taxon>Monoblepharidales</taxon>
        <taxon>Gonapodyaceae</taxon>
        <taxon>Gonapodya</taxon>
    </lineage>
</organism>
<feature type="transmembrane region" description="Helical" evidence="2">
    <location>
        <begin position="474"/>
        <end position="495"/>
    </location>
</feature>
<keyword evidence="2" id="KW-1133">Transmembrane helix</keyword>
<feature type="transmembrane region" description="Helical" evidence="2">
    <location>
        <begin position="94"/>
        <end position="113"/>
    </location>
</feature>
<keyword evidence="2" id="KW-0812">Transmembrane</keyword>
<feature type="transmembrane region" description="Helical" evidence="2">
    <location>
        <begin position="677"/>
        <end position="694"/>
    </location>
</feature>
<feature type="region of interest" description="Disordered" evidence="1">
    <location>
        <begin position="196"/>
        <end position="265"/>
    </location>
</feature>
<proteinExistence type="predicted"/>
<sequence>MSNVTHYDALRGIPLPDCLSSLADLNHSSPRPLAPPQFLHDLASKIRSPVVSMSLLGTAVVAVVCSIVVGLTYDNGVRVFNTRVRHPSINQGHWVAFFAWVAIAFTLDAVRYLSGLPNAVLPSAPTGSAHTHATAPDPAIVSPYFLMMAAIARSTASFCLALALTHQWRWRSKYNRIPSYMPSTLVHGVSRASLSPDMPYIPRDRSPSRSASRVRFHPDAGRPAVPSSHDQSIGLPSATGDQSSPPPPYTPFTSPDGPSGGFITPSVSTRKVSVASTVRSTLQRPFFARARTESVGGDVVGADSAYSTAETGSIYESDYGDDYNDGPYGGSGSQAYGGATASDLRRPLLAVPASSPYGYGGYGYGSTGMRRSQTADTIGSVASSTYYHEDEYELEHETCFECVERTVIGCVAGILYAIIYSTVVVAFVLDLTFIISTVTGIGRGMLGQSPSDTNLATLDGIPVVPPEWLTSSDIVFLSSHIYLRAISLLLTFLIAMTPRETQLITPIPSTGASTLTHGPSGTFNYGRGAHDHQDGRPGFVGYQYDVERAPHTRAGTLEVPSWRRRAGLARQRLHGPSPCTKLLFVLGACLVLVSWGIEQSWSSRLVWEHIDTTSTLESRGSNLDKSRGVDDYVWWDKIHLSSVCSVPPLYSFPDVKFAGVVAGEPYSVHGWASWMDALNWIGTVGLVVVLAAVSREGRRCKDEIVWVTANQVAEVFDGRNR</sequence>
<reference evidence="3 4" key="1">
    <citation type="journal article" date="2015" name="Genome Biol. Evol.">
        <title>Phylogenomic analyses indicate that early fungi evolved digesting cell walls of algal ancestors of land plants.</title>
        <authorList>
            <person name="Chang Y."/>
            <person name="Wang S."/>
            <person name="Sekimoto S."/>
            <person name="Aerts A.L."/>
            <person name="Choi C."/>
            <person name="Clum A."/>
            <person name="LaButti K.M."/>
            <person name="Lindquist E.A."/>
            <person name="Yee Ngan C."/>
            <person name="Ohm R.A."/>
            <person name="Salamov A.A."/>
            <person name="Grigoriev I.V."/>
            <person name="Spatafora J.W."/>
            <person name="Berbee M.L."/>
        </authorList>
    </citation>
    <scope>NUCLEOTIDE SEQUENCE [LARGE SCALE GENOMIC DNA]</scope>
    <source>
        <strain evidence="3 4">JEL478</strain>
    </source>
</reference>
<feature type="transmembrane region" description="Helical" evidence="2">
    <location>
        <begin position="414"/>
        <end position="435"/>
    </location>
</feature>
<dbReference type="AlphaFoldDB" id="A0A139AHV8"/>
<evidence type="ECO:0000256" key="2">
    <source>
        <dbReference type="SAM" id="Phobius"/>
    </source>
</evidence>
<dbReference type="Proteomes" id="UP000070544">
    <property type="component" value="Unassembled WGS sequence"/>
</dbReference>
<evidence type="ECO:0000313" key="4">
    <source>
        <dbReference type="Proteomes" id="UP000070544"/>
    </source>
</evidence>
<feature type="transmembrane region" description="Helical" evidence="2">
    <location>
        <begin position="50"/>
        <end position="73"/>
    </location>
</feature>
<dbReference type="OrthoDB" id="2162024at2759"/>
<keyword evidence="4" id="KW-1185">Reference proteome</keyword>
<feature type="transmembrane region" description="Helical" evidence="2">
    <location>
        <begin position="144"/>
        <end position="164"/>
    </location>
</feature>
<name>A0A139AHV8_GONPJ</name>
<keyword evidence="2" id="KW-0472">Membrane</keyword>
<feature type="transmembrane region" description="Helical" evidence="2">
    <location>
        <begin position="579"/>
        <end position="597"/>
    </location>
</feature>
<evidence type="ECO:0000256" key="1">
    <source>
        <dbReference type="SAM" id="MobiDB-lite"/>
    </source>
</evidence>
<gene>
    <name evidence="3" type="ORF">M427DRAFT_55710</name>
</gene>
<evidence type="ECO:0000313" key="3">
    <source>
        <dbReference type="EMBL" id="KXS16279.1"/>
    </source>
</evidence>
<dbReference type="EMBL" id="KQ965754">
    <property type="protein sequence ID" value="KXS16279.1"/>
    <property type="molecule type" value="Genomic_DNA"/>
</dbReference>
<accession>A0A139AHV8</accession>